<dbReference type="InterPro" id="IPR000504">
    <property type="entry name" value="RRM_dom"/>
</dbReference>
<dbReference type="SMART" id="SM00360">
    <property type="entry name" value="RRM"/>
    <property type="match status" value="2"/>
</dbReference>
<proteinExistence type="inferred from homology"/>
<dbReference type="PROSITE" id="PS51309">
    <property type="entry name" value="PABC"/>
    <property type="match status" value="1"/>
</dbReference>
<evidence type="ECO:0000313" key="9">
    <source>
        <dbReference type="Proteomes" id="UP000717996"/>
    </source>
</evidence>
<comment type="caution">
    <text evidence="8">The sequence shown here is derived from an EMBL/GenBank/DDBJ whole genome shotgun (WGS) entry which is preliminary data.</text>
</comment>
<dbReference type="PANTHER" id="PTHR24012">
    <property type="entry name" value="RNA BINDING PROTEIN"/>
    <property type="match status" value="1"/>
</dbReference>
<dbReference type="InterPro" id="IPR036053">
    <property type="entry name" value="PABP-dom"/>
</dbReference>
<name>A0A9P6Y9D9_RHIOR</name>
<dbReference type="GO" id="GO:0003729">
    <property type="term" value="F:mRNA binding"/>
    <property type="evidence" value="ECO:0007669"/>
    <property type="project" value="UniProtKB-ARBA"/>
</dbReference>
<dbReference type="Gene3D" id="3.30.70.330">
    <property type="match status" value="2"/>
</dbReference>
<dbReference type="Pfam" id="PF00658">
    <property type="entry name" value="MLLE"/>
    <property type="match status" value="1"/>
</dbReference>
<comment type="similarity">
    <text evidence="1">Belongs to the polyadenylate-binding protein type-1 family.</text>
</comment>
<dbReference type="GO" id="GO:0005737">
    <property type="term" value="C:cytoplasm"/>
    <property type="evidence" value="ECO:0007669"/>
    <property type="project" value="UniProtKB-ARBA"/>
</dbReference>
<feature type="domain" description="RRM" evidence="6">
    <location>
        <begin position="188"/>
        <end position="266"/>
    </location>
</feature>
<sequence length="567" mass="63983">MTTAVKPIIKLPPRSNRSNSISVKPVEISIYFEDQENKLSDVDIQNLLQDFGPVHVAEKVYSFYNGYVFANHVIFKLSLNDSQQPEGPLLEIRNLPQSIDHHQLFELCRPFGSLHICKVIKEEGNIKKRALVQYFRKQDSDSSQLNLNNKAIEGSTIQVAILMPSNLTHQRYSVSQEKNETSGYIDYMNLYVKNLDPTIGNTELFSLFRKFGHIVSARVMSNPATGLSKGYGFVSYSKPEEAALALNEMNGILVRSKAMIVAYHEPKKPRQEKSSSTTTSSFHSPPSTAPPVDYGTVPYFETRHPHEAILGPGIEPVDSLNLKELSLNPTVPMQRKLSFADLPYHRPPHLTQRPSLASILPSHLERVPEEDSRRRKGSMESVMTESSAHLQKIKMTEAVKRCGSFGPELKHIVDMLLTLKKRERSLCLFNSDFLKEKINAAIEALEVFDEDEEEEEVIVRKPSIRNIPEHIIPPPRISKAIPIVAPPSPEETAKMAEIKKLLASFEGKPIHERKQLLGDQLFPLVKATGIRHAPKITIRLLDTIELEELAKIMFNKELLKAQVNKVA</sequence>
<accession>A0A9P6Y9D9</accession>
<evidence type="ECO:0000256" key="2">
    <source>
        <dbReference type="ARBA" id="ARBA00022737"/>
    </source>
</evidence>
<dbReference type="SUPFAM" id="SSF63570">
    <property type="entry name" value="PABC (PABP) domain"/>
    <property type="match status" value="1"/>
</dbReference>
<feature type="region of interest" description="Disordered" evidence="5">
    <location>
        <begin position="368"/>
        <end position="388"/>
    </location>
</feature>
<dbReference type="InterPro" id="IPR002004">
    <property type="entry name" value="PABP_HYD_C"/>
</dbReference>
<evidence type="ECO:0000256" key="4">
    <source>
        <dbReference type="PROSITE-ProRule" id="PRU00176"/>
    </source>
</evidence>
<keyword evidence="3 4" id="KW-0694">RNA-binding</keyword>
<dbReference type="FunFam" id="3.30.70.330:FF:000383">
    <property type="entry name" value="Sex lethal, isoform D"/>
    <property type="match status" value="1"/>
</dbReference>
<dbReference type="SMART" id="SM00517">
    <property type="entry name" value="PolyA"/>
    <property type="match status" value="1"/>
</dbReference>
<evidence type="ECO:0000256" key="5">
    <source>
        <dbReference type="SAM" id="MobiDB-lite"/>
    </source>
</evidence>
<dbReference type="InterPro" id="IPR035979">
    <property type="entry name" value="RBD_domain_sf"/>
</dbReference>
<protein>
    <recommendedName>
        <fullName evidence="10">Polyadenylate tail-binding protein</fullName>
    </recommendedName>
</protein>
<dbReference type="GO" id="GO:0010629">
    <property type="term" value="P:negative regulation of gene expression"/>
    <property type="evidence" value="ECO:0007669"/>
    <property type="project" value="UniProtKB-ARBA"/>
</dbReference>
<evidence type="ECO:0000256" key="3">
    <source>
        <dbReference type="ARBA" id="ARBA00022884"/>
    </source>
</evidence>
<dbReference type="InterPro" id="IPR012677">
    <property type="entry name" value="Nucleotide-bd_a/b_plait_sf"/>
</dbReference>
<gene>
    <name evidence="8" type="ORF">G6F51_007200</name>
</gene>
<feature type="compositionally biased region" description="Low complexity" evidence="5">
    <location>
        <begin position="274"/>
        <end position="286"/>
    </location>
</feature>
<evidence type="ECO:0000259" key="7">
    <source>
        <dbReference type="PROSITE" id="PS51309"/>
    </source>
</evidence>
<dbReference type="SUPFAM" id="SSF54928">
    <property type="entry name" value="RNA-binding domain, RBD"/>
    <property type="match status" value="2"/>
</dbReference>
<organism evidence="8 9">
    <name type="scientific">Rhizopus oryzae</name>
    <name type="common">Mucormycosis agent</name>
    <name type="synonym">Rhizopus arrhizus var. delemar</name>
    <dbReference type="NCBI Taxonomy" id="64495"/>
    <lineage>
        <taxon>Eukaryota</taxon>
        <taxon>Fungi</taxon>
        <taxon>Fungi incertae sedis</taxon>
        <taxon>Mucoromycota</taxon>
        <taxon>Mucoromycotina</taxon>
        <taxon>Mucoromycetes</taxon>
        <taxon>Mucorales</taxon>
        <taxon>Mucorineae</taxon>
        <taxon>Rhizopodaceae</taxon>
        <taxon>Rhizopus</taxon>
    </lineage>
</organism>
<evidence type="ECO:0008006" key="10">
    <source>
        <dbReference type="Google" id="ProtNLM"/>
    </source>
</evidence>
<keyword evidence="2" id="KW-0677">Repeat</keyword>
<dbReference type="Proteomes" id="UP000717996">
    <property type="component" value="Unassembled WGS sequence"/>
</dbReference>
<dbReference type="EMBL" id="JAANIT010001050">
    <property type="protein sequence ID" value="KAG1542567.1"/>
    <property type="molecule type" value="Genomic_DNA"/>
</dbReference>
<feature type="domain" description="PABC" evidence="7">
    <location>
        <begin position="497"/>
        <end position="567"/>
    </location>
</feature>
<dbReference type="Pfam" id="PF00076">
    <property type="entry name" value="RRM_1"/>
    <property type="match status" value="2"/>
</dbReference>
<dbReference type="OMA" id="MCLFNVE"/>
<dbReference type="AlphaFoldDB" id="A0A9P6Y9D9"/>
<feature type="domain" description="RRM" evidence="6">
    <location>
        <begin position="88"/>
        <end position="164"/>
    </location>
</feature>
<dbReference type="Gene3D" id="1.10.1900.10">
    <property type="entry name" value="c-terminal domain of poly(a) binding protein"/>
    <property type="match status" value="1"/>
</dbReference>
<evidence type="ECO:0000256" key="1">
    <source>
        <dbReference type="ARBA" id="ARBA00008557"/>
    </source>
</evidence>
<dbReference type="PROSITE" id="PS50102">
    <property type="entry name" value="RRM"/>
    <property type="match status" value="2"/>
</dbReference>
<feature type="region of interest" description="Disordered" evidence="5">
    <location>
        <begin position="265"/>
        <end position="292"/>
    </location>
</feature>
<evidence type="ECO:0000313" key="8">
    <source>
        <dbReference type="EMBL" id="KAG1542567.1"/>
    </source>
</evidence>
<reference evidence="8" key="1">
    <citation type="journal article" date="2020" name="Microb. Genom.">
        <title>Genetic diversity of clinical and environmental Mucorales isolates obtained from an investigation of mucormycosis cases among solid organ transplant recipients.</title>
        <authorList>
            <person name="Nguyen M.H."/>
            <person name="Kaul D."/>
            <person name="Muto C."/>
            <person name="Cheng S.J."/>
            <person name="Richter R.A."/>
            <person name="Bruno V.M."/>
            <person name="Liu G."/>
            <person name="Beyhan S."/>
            <person name="Sundermann A.J."/>
            <person name="Mounaud S."/>
            <person name="Pasculle A.W."/>
            <person name="Nierman W.C."/>
            <person name="Driscoll E."/>
            <person name="Cumbie R."/>
            <person name="Clancy C.J."/>
            <person name="Dupont C.L."/>
        </authorList>
    </citation>
    <scope>NUCLEOTIDE SEQUENCE</scope>
    <source>
        <strain evidence="8">GL16</strain>
    </source>
</reference>
<dbReference type="GO" id="GO:0009967">
    <property type="term" value="P:positive regulation of signal transduction"/>
    <property type="evidence" value="ECO:0007669"/>
    <property type="project" value="UniProtKB-ARBA"/>
</dbReference>
<evidence type="ECO:0000259" key="6">
    <source>
        <dbReference type="PROSITE" id="PS50102"/>
    </source>
</evidence>